<sequence>MDMNTRNAVNWFEIPVRDMDRAQRFYETVFGITMPRTEMDGHLMAMFPAHEDGVNGCLSMGEGCEPGSQGATVYLNAEPGVQEVLSRVERAGGRVVIGRTEISGGHGYFAQILDPEGNRVGLHAMH</sequence>
<reference evidence="2" key="1">
    <citation type="submission" date="2022-10" db="EMBL/GenBank/DDBJ databases">
        <title>Complete genome sequence of Schlegelella aquatica LMG 23380.</title>
        <authorList>
            <person name="Musilova J."/>
            <person name="Kourilova X."/>
            <person name="Bezdicek M."/>
            <person name="Hermankova K."/>
            <person name="Obruca S."/>
            <person name="Sedlar K."/>
        </authorList>
    </citation>
    <scope>NUCLEOTIDE SEQUENCE</scope>
    <source>
        <strain evidence="2">LMG 23380</strain>
    </source>
</reference>
<dbReference type="CDD" id="cd07247">
    <property type="entry name" value="SgaA_N_like"/>
    <property type="match status" value="1"/>
</dbReference>
<dbReference type="PANTHER" id="PTHR33993">
    <property type="entry name" value="GLYOXALASE-RELATED"/>
    <property type="match status" value="1"/>
</dbReference>
<gene>
    <name evidence="2" type="ORF">OMP39_14185</name>
</gene>
<organism evidence="2 3">
    <name type="scientific">Caldimonas aquatica</name>
    <dbReference type="NCBI Taxonomy" id="376175"/>
    <lineage>
        <taxon>Bacteria</taxon>
        <taxon>Pseudomonadati</taxon>
        <taxon>Pseudomonadota</taxon>
        <taxon>Betaproteobacteria</taxon>
        <taxon>Burkholderiales</taxon>
        <taxon>Sphaerotilaceae</taxon>
        <taxon>Caldimonas</taxon>
    </lineage>
</organism>
<dbReference type="Gene3D" id="3.10.180.10">
    <property type="entry name" value="2,3-Dihydroxybiphenyl 1,2-Dioxygenase, domain 1"/>
    <property type="match status" value="1"/>
</dbReference>
<evidence type="ECO:0000313" key="3">
    <source>
        <dbReference type="Proteomes" id="UP001163266"/>
    </source>
</evidence>
<dbReference type="SUPFAM" id="SSF54593">
    <property type="entry name" value="Glyoxalase/Bleomycin resistance protein/Dihydroxybiphenyl dioxygenase"/>
    <property type="match status" value="1"/>
</dbReference>
<keyword evidence="3" id="KW-1185">Reference proteome</keyword>
<accession>A0ABY6MS01</accession>
<dbReference type="Proteomes" id="UP001163266">
    <property type="component" value="Chromosome"/>
</dbReference>
<protein>
    <submittedName>
        <fullName evidence="2">VOC family protein</fullName>
    </submittedName>
</protein>
<dbReference type="RefSeq" id="WP_264892437.1">
    <property type="nucleotide sequence ID" value="NZ_CP110257.1"/>
</dbReference>
<proteinExistence type="predicted"/>
<dbReference type="InterPro" id="IPR052164">
    <property type="entry name" value="Anthracycline_SecMetBiosynth"/>
</dbReference>
<dbReference type="InterPro" id="IPR029068">
    <property type="entry name" value="Glyas_Bleomycin-R_OHBP_Dase"/>
</dbReference>
<dbReference type="PROSITE" id="PS51819">
    <property type="entry name" value="VOC"/>
    <property type="match status" value="1"/>
</dbReference>
<dbReference type="PANTHER" id="PTHR33993:SF2">
    <property type="entry name" value="VOC DOMAIN-CONTAINING PROTEIN"/>
    <property type="match status" value="1"/>
</dbReference>
<evidence type="ECO:0000259" key="1">
    <source>
        <dbReference type="PROSITE" id="PS51819"/>
    </source>
</evidence>
<feature type="domain" description="VOC" evidence="1">
    <location>
        <begin position="8"/>
        <end position="125"/>
    </location>
</feature>
<name>A0ABY6MS01_9BURK</name>
<dbReference type="EMBL" id="CP110257">
    <property type="protein sequence ID" value="UZD54791.1"/>
    <property type="molecule type" value="Genomic_DNA"/>
</dbReference>
<evidence type="ECO:0000313" key="2">
    <source>
        <dbReference type="EMBL" id="UZD54791.1"/>
    </source>
</evidence>
<dbReference type="InterPro" id="IPR004360">
    <property type="entry name" value="Glyas_Fos-R_dOase_dom"/>
</dbReference>
<dbReference type="Pfam" id="PF00903">
    <property type="entry name" value="Glyoxalase"/>
    <property type="match status" value="1"/>
</dbReference>
<dbReference type="InterPro" id="IPR037523">
    <property type="entry name" value="VOC_core"/>
</dbReference>